<comment type="cofactor">
    <cofactor evidence="1 6">
        <name>pyridoxal 5'-phosphate</name>
        <dbReference type="ChEBI" id="CHEBI:597326"/>
    </cofactor>
</comment>
<protein>
    <submittedName>
        <fullName evidence="7">Cystathionine beta-lyase</fullName>
        <ecNumber evidence="7">4.4.1.8</ecNumber>
    </submittedName>
</protein>
<evidence type="ECO:0000256" key="5">
    <source>
        <dbReference type="PIRSR" id="PIRSR001434-2"/>
    </source>
</evidence>
<dbReference type="GO" id="GO:0005737">
    <property type="term" value="C:cytoplasm"/>
    <property type="evidence" value="ECO:0007669"/>
    <property type="project" value="TreeGrafter"/>
</dbReference>
<keyword evidence="3 5" id="KW-0663">Pyridoxal phosphate</keyword>
<dbReference type="Pfam" id="PF01053">
    <property type="entry name" value="Cys_Met_Meta_PP"/>
    <property type="match status" value="1"/>
</dbReference>
<dbReference type="PIRSF" id="PIRSF001434">
    <property type="entry name" value="CGS"/>
    <property type="match status" value="1"/>
</dbReference>
<evidence type="ECO:0000256" key="3">
    <source>
        <dbReference type="ARBA" id="ARBA00022898"/>
    </source>
</evidence>
<dbReference type="FunFam" id="3.90.1150.10:FF:000033">
    <property type="entry name" value="Cystathionine gamma-synthase"/>
    <property type="match status" value="1"/>
</dbReference>
<dbReference type="GO" id="GO:0030170">
    <property type="term" value="F:pyridoxal phosphate binding"/>
    <property type="evidence" value="ECO:0007669"/>
    <property type="project" value="InterPro"/>
</dbReference>
<dbReference type="Proteomes" id="UP000353394">
    <property type="component" value="Unassembled WGS sequence"/>
</dbReference>
<keyword evidence="4 7" id="KW-0456">Lyase</keyword>
<dbReference type="GO" id="GO:0019346">
    <property type="term" value="P:transsulfuration"/>
    <property type="evidence" value="ECO:0007669"/>
    <property type="project" value="InterPro"/>
</dbReference>
<dbReference type="InterPro" id="IPR000277">
    <property type="entry name" value="Cys/Met-Metab_PyrdxlP-dep_enz"/>
</dbReference>
<dbReference type="InterPro" id="IPR015422">
    <property type="entry name" value="PyrdxlP-dep_Trfase_small"/>
</dbReference>
<name>A0A8B6J418_STRPY</name>
<evidence type="ECO:0000313" key="7">
    <source>
        <dbReference type="EMBL" id="VHD10625.1"/>
    </source>
</evidence>
<gene>
    <name evidence="7" type="primary">metB</name>
    <name evidence="7" type="ORF">SAMEA1711581_01108</name>
</gene>
<dbReference type="GO" id="GO:0047804">
    <property type="term" value="F:cysteine-S-conjugate beta-lyase activity"/>
    <property type="evidence" value="ECO:0007669"/>
    <property type="project" value="UniProtKB-ARBA"/>
</dbReference>
<reference evidence="7 8" key="1">
    <citation type="submission" date="2019-04" db="EMBL/GenBank/DDBJ databases">
        <authorList>
            <consortium name="Pathogen Informatics"/>
        </authorList>
    </citation>
    <scope>NUCLEOTIDE SEQUENCE [LARGE SCALE GENOMIC DNA]</scope>
    <source>
        <strain evidence="7 8">K36395</strain>
    </source>
</reference>
<organism evidence="7 8">
    <name type="scientific">Streptococcus pyogenes</name>
    <dbReference type="NCBI Taxonomy" id="1314"/>
    <lineage>
        <taxon>Bacteria</taxon>
        <taxon>Bacillati</taxon>
        <taxon>Bacillota</taxon>
        <taxon>Bacilli</taxon>
        <taxon>Lactobacillales</taxon>
        <taxon>Streptococcaceae</taxon>
        <taxon>Streptococcus</taxon>
    </lineage>
</organism>
<feature type="modified residue" description="N6-(pyridoxal phosphate)lysine" evidence="5">
    <location>
        <position position="279"/>
    </location>
</feature>
<dbReference type="SUPFAM" id="SSF53383">
    <property type="entry name" value="PLP-dependent transferases"/>
    <property type="match status" value="1"/>
</dbReference>
<dbReference type="Gene3D" id="3.40.640.10">
    <property type="entry name" value="Type I PLP-dependent aspartate aminotransferase-like (Major domain)"/>
    <property type="match status" value="1"/>
</dbReference>
<comment type="caution">
    <text evidence="7">The sequence shown here is derived from an EMBL/GenBank/DDBJ whole genome shotgun (WGS) entry which is preliminary data.</text>
</comment>
<comment type="similarity">
    <text evidence="2 6">Belongs to the trans-sulfuration enzymes family.</text>
</comment>
<dbReference type="AlphaFoldDB" id="A0A8B6J418"/>
<dbReference type="PANTHER" id="PTHR11808:SF50">
    <property type="entry name" value="CYSTATHIONINE BETA-LYASE"/>
    <property type="match status" value="1"/>
</dbReference>
<accession>A0A8B6J418</accession>
<dbReference type="GO" id="GO:0009086">
    <property type="term" value="P:methionine biosynthetic process"/>
    <property type="evidence" value="ECO:0007669"/>
    <property type="project" value="UniProtKB-ARBA"/>
</dbReference>
<dbReference type="Gene3D" id="3.90.1150.10">
    <property type="entry name" value="Aspartate Aminotransferase, domain 1"/>
    <property type="match status" value="1"/>
</dbReference>
<evidence type="ECO:0000256" key="6">
    <source>
        <dbReference type="RuleBase" id="RU362118"/>
    </source>
</evidence>
<dbReference type="FunFam" id="3.40.640.10:FF:000009">
    <property type="entry name" value="Cystathionine gamma-synthase homolog"/>
    <property type="match status" value="1"/>
</dbReference>
<evidence type="ECO:0000256" key="1">
    <source>
        <dbReference type="ARBA" id="ARBA00001933"/>
    </source>
</evidence>
<proteinExistence type="inferred from homology"/>
<dbReference type="PANTHER" id="PTHR11808">
    <property type="entry name" value="TRANS-SULFURATION ENZYME FAMILY MEMBER"/>
    <property type="match status" value="1"/>
</dbReference>
<evidence type="ECO:0000313" key="8">
    <source>
        <dbReference type="Proteomes" id="UP000353394"/>
    </source>
</evidence>
<dbReference type="EMBL" id="CAAIJW010000007">
    <property type="protein sequence ID" value="VHD10625.1"/>
    <property type="molecule type" value="Genomic_DNA"/>
</dbReference>
<evidence type="ECO:0000256" key="2">
    <source>
        <dbReference type="ARBA" id="ARBA00009077"/>
    </source>
</evidence>
<sequence length="462" mass="50562">MAAWSKMIKGLANLAKGCIINVIDLKMILLEKFIIHLKGAHYFSYRLADHAFLKSFLVCATIGVGPLSKREFIGVNAIAEVREMRENTTLLHGYTVIDEFTGAASVPIYQTSTFHNSELYCPSQKHLYTRFSNPTTEALEDGLACLEKATYAVAYASGMAAISTVLMLLKAGDHVIFPLEVYGGTCQFATAILPNYQIETSFVDMADLATVKASIRPNTRMIYLETPSNPLLKICDISELVQLAKAYGVLTVADNTFMTSLYQEPLAMGVDIVVESVTKFINGHSDVVAGLAATNNEAIYNQLKLFQKNFGAIVGVEDAWLILRGMKTMGIRMEQAVKNAQQLANYLAKHPKVLKVHYPGLDSHPNHDTHLQQAKNGGAVLSFELASKEELMTFTHRVQLPILAVSLGGVESILSHPATMSHACLSSQARLEQGVVDGLLRLSCGVENIEDLLADFEQALAF</sequence>
<evidence type="ECO:0000256" key="4">
    <source>
        <dbReference type="ARBA" id="ARBA00023239"/>
    </source>
</evidence>
<dbReference type="EC" id="4.4.1.8" evidence="7"/>
<dbReference type="CDD" id="cd00614">
    <property type="entry name" value="CGS_like"/>
    <property type="match status" value="1"/>
</dbReference>
<dbReference type="InterPro" id="IPR015421">
    <property type="entry name" value="PyrdxlP-dep_Trfase_major"/>
</dbReference>
<dbReference type="InterPro" id="IPR015424">
    <property type="entry name" value="PyrdxlP-dep_Trfase"/>
</dbReference>